<evidence type="ECO:0000313" key="3">
    <source>
        <dbReference type="Proteomes" id="UP000198943"/>
    </source>
</evidence>
<reference evidence="3" key="1">
    <citation type="submission" date="2016-10" db="EMBL/GenBank/DDBJ databases">
        <authorList>
            <person name="Varghese N."/>
            <person name="Submissions S."/>
        </authorList>
    </citation>
    <scope>NUCLEOTIDE SEQUENCE [LARGE SCALE GENOMIC DNA]</scope>
    <source>
        <strain evidence="3">DSM 11005</strain>
    </source>
</reference>
<evidence type="ECO:0000313" key="2">
    <source>
        <dbReference type="EMBL" id="SDC60447.1"/>
    </source>
</evidence>
<dbReference type="AlphaFoldDB" id="A0A1G6MZ18"/>
<dbReference type="EMBL" id="FMYW01000011">
    <property type="protein sequence ID" value="SDC60447.1"/>
    <property type="molecule type" value="Genomic_DNA"/>
</dbReference>
<dbReference type="RefSeq" id="WP_093730756.1">
    <property type="nucleotide sequence ID" value="NZ_FMYW01000011.1"/>
</dbReference>
<dbReference type="Proteomes" id="UP000198943">
    <property type="component" value="Unassembled WGS sequence"/>
</dbReference>
<proteinExistence type="predicted"/>
<keyword evidence="1" id="KW-1133">Transmembrane helix</keyword>
<feature type="transmembrane region" description="Helical" evidence="1">
    <location>
        <begin position="12"/>
        <end position="31"/>
    </location>
</feature>
<sequence>MKAGNILLKKLTGYIIAAVFFAVCLCMGFTAEAGYSPKYWYDKDGIFHEQHNSHHYAKDERGRLSRQVEVVMHYWYDREGNKHEIITSSERTSEHTIPAATSAKSRTRYWYDEKGIFHKEYTFFTPRGDKDTELVWYDKDGKQYGKEYGYVVINGQTLYRESVTTYDAKGWRHINIFWIYPDKSRRDKHIWFDDKGERHEEWK</sequence>
<protein>
    <submittedName>
        <fullName evidence="2">Uncharacterized protein</fullName>
    </submittedName>
</protein>
<keyword evidence="3" id="KW-1185">Reference proteome</keyword>
<name>A0A1G6MZ18_9FIRM</name>
<keyword evidence="1" id="KW-0812">Transmembrane</keyword>
<keyword evidence="1" id="KW-0472">Membrane</keyword>
<organism evidence="2 3">
    <name type="scientific">Succiniclasticum ruminis</name>
    <dbReference type="NCBI Taxonomy" id="40841"/>
    <lineage>
        <taxon>Bacteria</taxon>
        <taxon>Bacillati</taxon>
        <taxon>Bacillota</taxon>
        <taxon>Negativicutes</taxon>
        <taxon>Acidaminococcales</taxon>
        <taxon>Acidaminococcaceae</taxon>
        <taxon>Succiniclasticum</taxon>
    </lineage>
</organism>
<dbReference type="OrthoDB" id="9820833at2"/>
<evidence type="ECO:0000256" key="1">
    <source>
        <dbReference type="SAM" id="Phobius"/>
    </source>
</evidence>
<gene>
    <name evidence="2" type="ORF">SAMN04487864_11135</name>
</gene>
<accession>A0A1G6MZ18</accession>